<sequence>MRRYGLSMGSDIHDWHSVTGRSNSTWTSLIESVYTAHLSLPPHGHPVIAKRPHLNLEPFVWYNKSQIWSAWENLVLLGLELELQGNTLTPGLKEDIVDIGRQCLEVQFDELYVRLLERFKKKDVNKVLGLGGLLMDTLVDLDNLLGTHKSFLLGQWLQGAQRSAFDPKDEENLRFNAMNQITWWGPNAEILDYAFKQWSGVISDYVLPRWSAFIQYLVTSIVTQHKYSQAEFDALSAAVEEEFITSSKYYSAKAKGGLLMDTLVDLDNLLGTHKSFLLGQWLQGAQRSAFDPKDEENLRFNAMNQITWWGPNAEILDYAFKQWSGVISDYVLPRWSAFIQYLVTSIVTQHKYSQAEFDALSAAVEEEFITSSKYYSAKAKGDVLETAQKLFKKWSIINF</sequence>
<evidence type="ECO:0000259" key="1">
    <source>
        <dbReference type="Pfam" id="PF12972"/>
    </source>
</evidence>
<dbReference type="Proteomes" id="UP000678499">
    <property type="component" value="Unassembled WGS sequence"/>
</dbReference>
<dbReference type="PANTHER" id="PTHR12872:SF1">
    <property type="entry name" value="ALPHA-N-ACETYLGLUCOSAMINIDASE"/>
    <property type="match status" value="1"/>
</dbReference>
<accession>A0A7R9C3C3</accession>
<dbReference type="EMBL" id="CAJPEX010010241">
    <property type="protein sequence ID" value="CAG0925024.1"/>
    <property type="molecule type" value="Genomic_DNA"/>
</dbReference>
<dbReference type="InterPro" id="IPR024732">
    <property type="entry name" value="NAGLU_C"/>
</dbReference>
<dbReference type="InterPro" id="IPR007781">
    <property type="entry name" value="NAGLU"/>
</dbReference>
<reference evidence="2" key="1">
    <citation type="submission" date="2020-11" db="EMBL/GenBank/DDBJ databases">
        <authorList>
            <person name="Tran Van P."/>
        </authorList>
    </citation>
    <scope>NUCLEOTIDE SEQUENCE</scope>
</reference>
<dbReference type="Pfam" id="PF12972">
    <property type="entry name" value="NAGLU_C"/>
    <property type="match status" value="1"/>
</dbReference>
<organism evidence="2">
    <name type="scientific">Notodromas monacha</name>
    <dbReference type="NCBI Taxonomy" id="399045"/>
    <lineage>
        <taxon>Eukaryota</taxon>
        <taxon>Metazoa</taxon>
        <taxon>Ecdysozoa</taxon>
        <taxon>Arthropoda</taxon>
        <taxon>Crustacea</taxon>
        <taxon>Oligostraca</taxon>
        <taxon>Ostracoda</taxon>
        <taxon>Podocopa</taxon>
        <taxon>Podocopida</taxon>
        <taxon>Cypridocopina</taxon>
        <taxon>Cypridoidea</taxon>
        <taxon>Cyprididae</taxon>
        <taxon>Notodromas</taxon>
    </lineage>
</organism>
<dbReference type="OrthoDB" id="64736at2759"/>
<evidence type="ECO:0000313" key="3">
    <source>
        <dbReference type="Proteomes" id="UP000678499"/>
    </source>
</evidence>
<dbReference type="Gene3D" id="1.20.120.670">
    <property type="entry name" value="N-acetyl-b-d-glucoasminidase"/>
    <property type="match status" value="2"/>
</dbReference>
<feature type="domain" description="Alpha-N-acetylglucosaminidase C-terminal" evidence="1">
    <location>
        <begin position="21"/>
        <end position="256"/>
    </location>
</feature>
<evidence type="ECO:0000313" key="2">
    <source>
        <dbReference type="EMBL" id="CAD7284872.1"/>
    </source>
</evidence>
<dbReference type="PANTHER" id="PTHR12872">
    <property type="entry name" value="ALPHA-N-ACETYLGLUCOSAMINIDASE"/>
    <property type="match status" value="1"/>
</dbReference>
<gene>
    <name evidence="2" type="ORF">NMOB1V02_LOCUS12476</name>
</gene>
<keyword evidence="3" id="KW-1185">Reference proteome</keyword>
<name>A0A7R9C3C3_9CRUS</name>
<proteinExistence type="predicted"/>
<protein>
    <recommendedName>
        <fullName evidence="1">Alpha-N-acetylglucosaminidase C-terminal domain-containing protein</fullName>
    </recommendedName>
</protein>
<dbReference type="EMBL" id="OA892278">
    <property type="protein sequence ID" value="CAD7284872.1"/>
    <property type="molecule type" value="Genomic_DNA"/>
</dbReference>
<dbReference type="AlphaFoldDB" id="A0A7R9C3C3"/>